<dbReference type="SUPFAM" id="SSF52788">
    <property type="entry name" value="Phosphotyrosine protein phosphatases I"/>
    <property type="match status" value="1"/>
</dbReference>
<dbReference type="Pfam" id="PF01451">
    <property type="entry name" value="LMWPc"/>
    <property type="match status" value="1"/>
</dbReference>
<dbReference type="PANTHER" id="PTHR43428">
    <property type="entry name" value="ARSENATE REDUCTASE"/>
    <property type="match status" value="1"/>
</dbReference>
<evidence type="ECO:0000259" key="2">
    <source>
        <dbReference type="SMART" id="SM00226"/>
    </source>
</evidence>
<dbReference type="InterPro" id="IPR036196">
    <property type="entry name" value="Ptyr_pPase_sf"/>
</dbReference>
<dbReference type="Gene3D" id="3.40.50.2300">
    <property type="match status" value="1"/>
</dbReference>
<dbReference type="EMBL" id="LCMQ01000040">
    <property type="protein sequence ID" value="KKU39283.1"/>
    <property type="molecule type" value="Genomic_DNA"/>
</dbReference>
<dbReference type="PATRIC" id="fig|1618625.3.peg.510"/>
<gene>
    <name evidence="3" type="ORF">UX55_C0040G0008</name>
</gene>
<dbReference type="AlphaFoldDB" id="A0A0G1SB26"/>
<dbReference type="GO" id="GO:0046685">
    <property type="term" value="P:response to arsenic-containing substance"/>
    <property type="evidence" value="ECO:0007669"/>
    <property type="project" value="UniProtKB-KW"/>
</dbReference>
<evidence type="ECO:0000313" key="4">
    <source>
        <dbReference type="Proteomes" id="UP000034202"/>
    </source>
</evidence>
<dbReference type="InterPro" id="IPR023485">
    <property type="entry name" value="Ptyr_pPase"/>
</dbReference>
<comment type="caution">
    <text evidence="3">The sequence shown here is derived from an EMBL/GenBank/DDBJ whole genome shotgun (WGS) entry which is preliminary data.</text>
</comment>
<reference evidence="3 4" key="1">
    <citation type="journal article" date="2015" name="Nature">
        <title>rRNA introns, odd ribosomes, and small enigmatic genomes across a large radiation of phyla.</title>
        <authorList>
            <person name="Brown C.T."/>
            <person name="Hug L.A."/>
            <person name="Thomas B.C."/>
            <person name="Sharon I."/>
            <person name="Castelle C.J."/>
            <person name="Singh A."/>
            <person name="Wilkins M.J."/>
            <person name="Williams K.H."/>
            <person name="Banfield J.F."/>
        </authorList>
    </citation>
    <scope>NUCLEOTIDE SEQUENCE [LARGE SCALE GENOMIC DNA]</scope>
</reference>
<evidence type="ECO:0000256" key="1">
    <source>
        <dbReference type="ARBA" id="ARBA00022849"/>
    </source>
</evidence>
<accession>A0A0G1SB26</accession>
<dbReference type="Proteomes" id="UP000034202">
    <property type="component" value="Unassembled WGS sequence"/>
</dbReference>
<dbReference type="SMART" id="SM00226">
    <property type="entry name" value="LMWPc"/>
    <property type="match status" value="1"/>
</dbReference>
<evidence type="ECO:0000313" key="3">
    <source>
        <dbReference type="EMBL" id="KKU39283.1"/>
    </source>
</evidence>
<feature type="domain" description="Phosphotyrosine protein phosphatase I" evidence="2">
    <location>
        <begin position="11"/>
        <end position="144"/>
    </location>
</feature>
<name>A0A0G1SB26_9BACT</name>
<sequence>MNNLLTRSNMKKILFLCTHNSARSQMAEGLLRELGKDKYQVFSAGTEAAIVRPQAIAVMKELGIDISHQRSKTFHRFFHENFDEVITVCDQANESCPVFPNAQKRTHWSFPDPSKAEGTDEEIMSVYRKVRDSIKQKIKSELLTKKLVESKIL</sequence>
<dbReference type="PANTHER" id="PTHR43428:SF1">
    <property type="entry name" value="ARSENATE REDUCTASE"/>
    <property type="match status" value="1"/>
</dbReference>
<proteinExistence type="predicted"/>
<dbReference type="CDD" id="cd16345">
    <property type="entry name" value="LMWP_ArsC"/>
    <property type="match status" value="1"/>
</dbReference>
<protein>
    <submittedName>
        <fullName evidence="3">Protein-tyrosine phosphatase, low molecular weight</fullName>
    </submittedName>
</protein>
<keyword evidence="1" id="KW-0059">Arsenical resistance</keyword>
<organism evidence="3 4">
    <name type="scientific">Candidatus Azambacteria bacterium GW2011_GWE2_46_45</name>
    <dbReference type="NCBI Taxonomy" id="1618625"/>
    <lineage>
        <taxon>Bacteria</taxon>
        <taxon>Candidatus Azamiibacteriota</taxon>
    </lineage>
</organism>